<dbReference type="VEuPathDB" id="FungiDB:I302_03076"/>
<dbReference type="Proteomes" id="UP000092730">
    <property type="component" value="Chromosome 2"/>
</dbReference>
<dbReference type="KEGG" id="kbi:30207475"/>
<gene>
    <name evidence="3" type="ORF">I302_03076</name>
    <name evidence="4" type="ORF">I302_104368</name>
</gene>
<dbReference type="InterPro" id="IPR011990">
    <property type="entry name" value="TPR-like_helical_dom_sf"/>
</dbReference>
<keyword evidence="5" id="KW-1185">Reference proteome</keyword>
<reference evidence="3" key="3">
    <citation type="submission" date="2014-01" db="EMBL/GenBank/DDBJ databases">
        <title>Evolution of pathogenesis and genome organization in the Tremellales.</title>
        <authorList>
            <person name="Cuomo C."/>
            <person name="Litvintseva A."/>
            <person name="Heitman J."/>
            <person name="Chen Y."/>
            <person name="Sun S."/>
            <person name="Springer D."/>
            <person name="Dromer F."/>
            <person name="Young S."/>
            <person name="Zeng Q."/>
            <person name="Chapman S."/>
            <person name="Gujja S."/>
            <person name="Saif S."/>
            <person name="Birren B."/>
        </authorList>
    </citation>
    <scope>NUCLEOTIDE SEQUENCE</scope>
    <source>
        <strain evidence="3">CBS 10118</strain>
    </source>
</reference>
<evidence type="ECO:0000313" key="5">
    <source>
        <dbReference type="Proteomes" id="UP000092730"/>
    </source>
</evidence>
<dbReference type="OrthoDB" id="2423701at2759"/>
<accession>A0A1B9GB27</accession>
<dbReference type="EMBL" id="KI894019">
    <property type="protein sequence ID" value="OCF28224.1"/>
    <property type="molecule type" value="Genomic_DNA"/>
</dbReference>
<dbReference type="PROSITE" id="PS50005">
    <property type="entry name" value="TPR"/>
    <property type="match status" value="1"/>
</dbReference>
<dbReference type="RefSeq" id="XP_019049294.1">
    <property type="nucleotide sequence ID" value="XM_019189732.1"/>
</dbReference>
<dbReference type="InterPro" id="IPR019734">
    <property type="entry name" value="TPR_rpt"/>
</dbReference>
<dbReference type="Gene3D" id="3.80.10.10">
    <property type="entry name" value="Ribonuclease Inhibitor"/>
    <property type="match status" value="2"/>
</dbReference>
<dbReference type="AlphaFoldDB" id="A0A1B9GB27"/>
<reference evidence="3" key="1">
    <citation type="submission" date="2013-07" db="EMBL/GenBank/DDBJ databases">
        <title>The Genome Sequence of Cryptococcus bestiolae CBS10118.</title>
        <authorList>
            <consortium name="The Broad Institute Genome Sequencing Platform"/>
            <person name="Cuomo C."/>
            <person name="Litvintseva A."/>
            <person name="Chen Y."/>
            <person name="Heitman J."/>
            <person name="Sun S."/>
            <person name="Springer D."/>
            <person name="Dromer F."/>
            <person name="Young S.K."/>
            <person name="Zeng Q."/>
            <person name="Gargeya S."/>
            <person name="Fitzgerald M."/>
            <person name="Abouelleil A."/>
            <person name="Alvarado L."/>
            <person name="Berlin A.M."/>
            <person name="Chapman S.B."/>
            <person name="Dewar J."/>
            <person name="Goldberg J."/>
            <person name="Griggs A."/>
            <person name="Gujja S."/>
            <person name="Hansen M."/>
            <person name="Howarth C."/>
            <person name="Imamovic A."/>
            <person name="Larimer J."/>
            <person name="McCowan C."/>
            <person name="Murphy C."/>
            <person name="Pearson M."/>
            <person name="Priest M."/>
            <person name="Roberts A."/>
            <person name="Saif S."/>
            <person name="Shea T."/>
            <person name="Sykes S."/>
            <person name="Wortman J."/>
            <person name="Nusbaum C."/>
            <person name="Birren B."/>
        </authorList>
    </citation>
    <scope>NUCLEOTIDE SEQUENCE [LARGE SCALE GENOMIC DNA]</scope>
    <source>
        <strain evidence="3">CBS 10118</strain>
    </source>
</reference>
<feature type="compositionally biased region" description="Polar residues" evidence="2">
    <location>
        <begin position="608"/>
        <end position="635"/>
    </location>
</feature>
<organism evidence="3">
    <name type="scientific">Kwoniella bestiolae CBS 10118</name>
    <dbReference type="NCBI Taxonomy" id="1296100"/>
    <lineage>
        <taxon>Eukaryota</taxon>
        <taxon>Fungi</taxon>
        <taxon>Dikarya</taxon>
        <taxon>Basidiomycota</taxon>
        <taxon>Agaricomycotina</taxon>
        <taxon>Tremellomycetes</taxon>
        <taxon>Tremellales</taxon>
        <taxon>Cryptococcaceae</taxon>
        <taxon>Kwoniella</taxon>
    </lineage>
</organism>
<protein>
    <submittedName>
        <fullName evidence="3">Uncharacterized protein</fullName>
    </submittedName>
</protein>
<dbReference type="GeneID" id="30207475"/>
<proteinExistence type="predicted"/>
<dbReference type="STRING" id="1296100.A0A1B9GB27"/>
<sequence length="769" mass="87393">MNKPLVDQYMHHGRRAMEEKDWEGAMQQFDKAISLNNKRNYTLLDLKVKAMTEIPEWHDSAYKTTEMMIADAPDDYRGYYRQARLLHKIGRLDAALRIMTKAIKAGPFKTQDERIYKSLQRYRSDLIFAQHENEQRRAAQSAEERRKIELGRAMAKKVKMNFINMLSPDVIINIAEAGSSNSGMGFIIRMAGVCRTWRNILLNTGSLWSTLTLGKKRVIERVRYILERSKNKVKEIIIRDDFDISRLTDISQLLKPHLKDVKRLTINGDVSRFSRFWQGEFKSLEYLKIKSTSFEVSDLVYRLLSCDCSSLKELDIEGGRYEHIYNYSYDLTLQAQATQNGIPVPQHRRNGDEEHDPPFWTEHSLTHLSGIYTLRLKNCTIYAAWTDHTELICHFPSLETFEMINITWDSTYLLTDTDSRAFKWNQTRSSRGLDISLDDLKTVSITGSTRNLGLYDIHAPNLKHLDLWSVHPIGSTSIAPLIDTPGLKDALGSLESLDIGRCTIDLNDLLDLLPRMPRLKFLNVSYCPLDNRFLEALERRGKEEDSVPNLMGLSISGNTEITSGPLRRFILSRTPQGIRSARNKEVVKKGSAFRPTPAKSSPFGPSRPYTQSQSSQKSFVPDSHPSTPSSSNVIQAQEAKEKHTPLPSIQWLCIDNCDRIEREFIDHIKTKVKYISNSYSTNMVESRIRGKGRYSWGLEWDIECGDGEGGCHLRKVAGSKDGYYIHHTCKKAIPATPTGEGGWSQLSQAQPSGTGSLGSMISSGSFAGF</sequence>
<name>A0A1B9GB27_9TREE</name>
<feature type="repeat" description="TPR" evidence="1">
    <location>
        <begin position="6"/>
        <end position="39"/>
    </location>
</feature>
<dbReference type="SUPFAM" id="SSF52047">
    <property type="entry name" value="RNI-like"/>
    <property type="match status" value="1"/>
</dbReference>
<reference evidence="4" key="4">
    <citation type="submission" date="2024-02" db="EMBL/GenBank/DDBJ databases">
        <title>Comparative genomics of Cryptococcus and Kwoniella reveals pathogenesis evolution and contrasting modes of karyotype evolution via chromosome fusion or intercentromeric recombination.</title>
        <authorList>
            <person name="Coelho M.A."/>
            <person name="David-Palma M."/>
            <person name="Shea T."/>
            <person name="Bowers K."/>
            <person name="McGinley-Smith S."/>
            <person name="Mohammad A.W."/>
            <person name="Gnirke A."/>
            <person name="Yurkov A.M."/>
            <person name="Nowrousian M."/>
            <person name="Sun S."/>
            <person name="Cuomo C.A."/>
            <person name="Heitman J."/>
        </authorList>
    </citation>
    <scope>NUCLEOTIDE SEQUENCE</scope>
    <source>
        <strain evidence="4">CBS 10118</strain>
    </source>
</reference>
<evidence type="ECO:0000256" key="2">
    <source>
        <dbReference type="SAM" id="MobiDB-lite"/>
    </source>
</evidence>
<evidence type="ECO:0000256" key="1">
    <source>
        <dbReference type="PROSITE-ProRule" id="PRU00339"/>
    </source>
</evidence>
<evidence type="ECO:0000313" key="3">
    <source>
        <dbReference type="EMBL" id="OCF28224.1"/>
    </source>
</evidence>
<dbReference type="InterPro" id="IPR032675">
    <property type="entry name" value="LRR_dom_sf"/>
</dbReference>
<dbReference type="PANTHER" id="PTHR38926:SF72">
    <property type="entry name" value="IM:7136021-RELATED"/>
    <property type="match status" value="1"/>
</dbReference>
<reference evidence="4" key="2">
    <citation type="submission" date="2013-07" db="EMBL/GenBank/DDBJ databases">
        <authorList>
            <consortium name="The Broad Institute Genome Sequencing Platform"/>
            <person name="Cuomo C."/>
            <person name="Litvintseva A."/>
            <person name="Chen Y."/>
            <person name="Heitman J."/>
            <person name="Sun S."/>
            <person name="Springer D."/>
            <person name="Dromer F."/>
            <person name="Young S.K."/>
            <person name="Zeng Q."/>
            <person name="Gargeya S."/>
            <person name="Fitzgerald M."/>
            <person name="Abouelleil A."/>
            <person name="Alvarado L."/>
            <person name="Berlin A.M."/>
            <person name="Chapman S.B."/>
            <person name="Dewar J."/>
            <person name="Goldberg J."/>
            <person name="Griggs A."/>
            <person name="Gujja S."/>
            <person name="Hansen M."/>
            <person name="Howarth C."/>
            <person name="Imamovic A."/>
            <person name="Larimer J."/>
            <person name="McCowan C."/>
            <person name="Murphy C."/>
            <person name="Pearson M."/>
            <person name="Priest M."/>
            <person name="Roberts A."/>
            <person name="Saif S."/>
            <person name="Shea T."/>
            <person name="Sykes S."/>
            <person name="Wortman J."/>
            <person name="Nusbaum C."/>
            <person name="Birren B."/>
        </authorList>
    </citation>
    <scope>NUCLEOTIDE SEQUENCE</scope>
    <source>
        <strain evidence="4">CBS 10118</strain>
    </source>
</reference>
<feature type="region of interest" description="Disordered" evidence="2">
    <location>
        <begin position="580"/>
        <end position="641"/>
    </location>
</feature>
<evidence type="ECO:0000313" key="4">
    <source>
        <dbReference type="EMBL" id="WVW82361.1"/>
    </source>
</evidence>
<dbReference type="PANTHER" id="PTHR38926">
    <property type="entry name" value="F-BOX DOMAIN CONTAINING PROTEIN, EXPRESSED"/>
    <property type="match status" value="1"/>
</dbReference>
<keyword evidence="1" id="KW-0802">TPR repeat</keyword>
<dbReference type="SUPFAM" id="SSF48452">
    <property type="entry name" value="TPR-like"/>
    <property type="match status" value="1"/>
</dbReference>
<dbReference type="EMBL" id="CP144542">
    <property type="protein sequence ID" value="WVW82361.1"/>
    <property type="molecule type" value="Genomic_DNA"/>
</dbReference>
<dbReference type="Gene3D" id="1.25.40.10">
    <property type="entry name" value="Tetratricopeptide repeat domain"/>
    <property type="match status" value="1"/>
</dbReference>